<organism evidence="2">
    <name type="scientific">marine metagenome</name>
    <dbReference type="NCBI Taxonomy" id="408172"/>
    <lineage>
        <taxon>unclassified sequences</taxon>
        <taxon>metagenomes</taxon>
        <taxon>ecological metagenomes</taxon>
    </lineage>
</organism>
<dbReference type="AlphaFoldDB" id="A0A382FFJ4"/>
<feature type="region of interest" description="Disordered" evidence="1">
    <location>
        <begin position="1"/>
        <end position="79"/>
    </location>
</feature>
<gene>
    <name evidence="2" type="ORF">METZ01_LOCUS214730</name>
</gene>
<feature type="compositionally biased region" description="Low complexity" evidence="1">
    <location>
        <begin position="21"/>
        <end position="33"/>
    </location>
</feature>
<dbReference type="EMBL" id="UINC01049741">
    <property type="protein sequence ID" value="SVB61876.1"/>
    <property type="molecule type" value="Genomic_DNA"/>
</dbReference>
<evidence type="ECO:0000256" key="1">
    <source>
        <dbReference type="SAM" id="MobiDB-lite"/>
    </source>
</evidence>
<proteinExistence type="predicted"/>
<reference evidence="2" key="1">
    <citation type="submission" date="2018-05" db="EMBL/GenBank/DDBJ databases">
        <authorList>
            <person name="Lanie J.A."/>
            <person name="Ng W.-L."/>
            <person name="Kazmierczak K.M."/>
            <person name="Andrzejewski T.M."/>
            <person name="Davidsen T.M."/>
            <person name="Wayne K.J."/>
            <person name="Tettelin H."/>
            <person name="Glass J.I."/>
            <person name="Rusch D."/>
            <person name="Podicherti R."/>
            <person name="Tsui H.-C.T."/>
            <person name="Winkler M.E."/>
        </authorList>
    </citation>
    <scope>NUCLEOTIDE SEQUENCE</scope>
</reference>
<accession>A0A382FFJ4</accession>
<feature type="compositionally biased region" description="Basic and acidic residues" evidence="1">
    <location>
        <begin position="106"/>
        <end position="122"/>
    </location>
</feature>
<feature type="compositionally biased region" description="Basic residues" evidence="1">
    <location>
        <begin position="1"/>
        <end position="20"/>
    </location>
</feature>
<sequence length="149" mass="16408">RLRLRPHRHHRRRRSAHRRAAGGARTLARTAGRCADSGGGDPRRRHQAHLGAPRLRFRRRLGDPGWHRNPGDGGDLRQLLRPSAPGCHRRIRVDAADCRLGAGPDADGHCPRPDGRLPDRPDRLRHRASGTGPGLSALRQAGGGVTYML</sequence>
<name>A0A382FFJ4_9ZZZZ</name>
<feature type="compositionally biased region" description="Basic and acidic residues" evidence="1">
    <location>
        <begin position="60"/>
        <end position="70"/>
    </location>
</feature>
<feature type="non-terminal residue" evidence="2">
    <location>
        <position position="149"/>
    </location>
</feature>
<feature type="non-terminal residue" evidence="2">
    <location>
        <position position="1"/>
    </location>
</feature>
<evidence type="ECO:0000313" key="2">
    <source>
        <dbReference type="EMBL" id="SVB61876.1"/>
    </source>
</evidence>
<protein>
    <submittedName>
        <fullName evidence="2">Uncharacterized protein</fullName>
    </submittedName>
</protein>
<feature type="region of interest" description="Disordered" evidence="1">
    <location>
        <begin position="102"/>
        <end position="135"/>
    </location>
</feature>